<keyword evidence="4" id="KW-0963">Cytoplasm</keyword>
<name>A0A0K6GXJ6_9NEIS</name>
<accession>A0A0K6GXJ6</accession>
<sequence length="198" mass="21752">MNSNDTRLYLASGSPRRRELLEQLGLHLERIHADIDESVLPGEEAVAYTERLARQKAEAGWAVVSRCGLPSRPLLSADTTVVLDGCIYGKPADADDARRMLRAFSGRTHQVVTSVAVREGERQALRTSVTDVSFRVLSDTDIERYLDTGEPFDKAGAYGIQGRAGVFVERINGSFTGVMGLPLFETAALLSEFGYRFP</sequence>
<dbReference type="NCBIfam" id="TIGR00172">
    <property type="entry name" value="maf"/>
    <property type="match status" value="1"/>
</dbReference>
<comment type="caution">
    <text evidence="4">Lacks conserved residue(s) required for the propagation of feature annotation.</text>
</comment>
<dbReference type="SUPFAM" id="SSF52972">
    <property type="entry name" value="ITPase-like"/>
    <property type="match status" value="1"/>
</dbReference>
<feature type="active site" description="Proton acceptor" evidence="4">
    <location>
        <position position="78"/>
    </location>
</feature>
<comment type="similarity">
    <text evidence="4">Belongs to the Maf family. YhdE subfamily.</text>
</comment>
<dbReference type="Proteomes" id="UP000243535">
    <property type="component" value="Unassembled WGS sequence"/>
</dbReference>
<gene>
    <name evidence="5" type="ORF">Ga0061063_1758</name>
</gene>
<feature type="site" description="Important for substrate specificity" evidence="4">
    <location>
        <position position="16"/>
    </location>
</feature>
<evidence type="ECO:0000313" key="6">
    <source>
        <dbReference type="Proteomes" id="UP000243535"/>
    </source>
</evidence>
<dbReference type="PIRSF" id="PIRSF006305">
    <property type="entry name" value="Maf"/>
    <property type="match status" value="1"/>
</dbReference>
<dbReference type="EMBL" id="CYHA01000003">
    <property type="protein sequence ID" value="CUA83467.1"/>
    <property type="molecule type" value="Genomic_DNA"/>
</dbReference>
<comment type="catalytic activity">
    <reaction evidence="4">
        <text>dTTP + H2O = dTMP + diphosphate + H(+)</text>
        <dbReference type="Rhea" id="RHEA:28534"/>
        <dbReference type="ChEBI" id="CHEBI:15377"/>
        <dbReference type="ChEBI" id="CHEBI:15378"/>
        <dbReference type="ChEBI" id="CHEBI:33019"/>
        <dbReference type="ChEBI" id="CHEBI:37568"/>
        <dbReference type="ChEBI" id="CHEBI:63528"/>
        <dbReference type="EC" id="3.6.1.9"/>
    </reaction>
</comment>
<dbReference type="PANTHER" id="PTHR43213:SF5">
    <property type="entry name" value="BIFUNCTIONAL DTTP_UTP PYROPHOSPHATASE_METHYLTRANSFERASE PROTEIN-RELATED"/>
    <property type="match status" value="1"/>
</dbReference>
<evidence type="ECO:0000256" key="4">
    <source>
        <dbReference type="HAMAP-Rule" id="MF_00528"/>
    </source>
</evidence>
<dbReference type="RefSeq" id="WP_055433923.1">
    <property type="nucleotide sequence ID" value="NZ_CYHA01000003.1"/>
</dbReference>
<dbReference type="InterPro" id="IPR003697">
    <property type="entry name" value="Maf-like"/>
</dbReference>
<comment type="catalytic activity">
    <reaction evidence="4">
        <text>UTP + H2O = UMP + diphosphate + H(+)</text>
        <dbReference type="Rhea" id="RHEA:29395"/>
        <dbReference type="ChEBI" id="CHEBI:15377"/>
        <dbReference type="ChEBI" id="CHEBI:15378"/>
        <dbReference type="ChEBI" id="CHEBI:33019"/>
        <dbReference type="ChEBI" id="CHEBI:46398"/>
        <dbReference type="ChEBI" id="CHEBI:57865"/>
        <dbReference type="EC" id="3.6.1.9"/>
    </reaction>
</comment>
<keyword evidence="3 4" id="KW-0546">Nucleotide metabolism</keyword>
<dbReference type="GO" id="GO:0036221">
    <property type="term" value="F:UTP diphosphatase activity"/>
    <property type="evidence" value="ECO:0007669"/>
    <property type="project" value="RHEA"/>
</dbReference>
<dbReference type="EC" id="3.6.1.9" evidence="4"/>
<feature type="site" description="Important for substrate specificity" evidence="4">
    <location>
        <position position="79"/>
    </location>
</feature>
<dbReference type="GO" id="GO:0036218">
    <property type="term" value="F:dTTP diphosphatase activity"/>
    <property type="evidence" value="ECO:0007669"/>
    <property type="project" value="RHEA"/>
</dbReference>
<evidence type="ECO:0000256" key="2">
    <source>
        <dbReference type="ARBA" id="ARBA00022801"/>
    </source>
</evidence>
<dbReference type="GO" id="GO:0005737">
    <property type="term" value="C:cytoplasm"/>
    <property type="evidence" value="ECO:0007669"/>
    <property type="project" value="UniProtKB-SubCell"/>
</dbReference>
<comment type="function">
    <text evidence="4">Nucleoside triphosphate pyrophosphatase that hydrolyzes dTTP and UTP. May have a dual role in cell division arrest and in preventing the incorporation of modified nucleotides into cellular nucleic acids.</text>
</comment>
<reference evidence="6" key="1">
    <citation type="submission" date="2015-08" db="EMBL/GenBank/DDBJ databases">
        <authorList>
            <person name="Varghese N."/>
        </authorList>
    </citation>
    <scope>NUCLEOTIDE SEQUENCE [LARGE SCALE GENOMIC DNA]</scope>
    <source>
        <strain evidence="6">DSM 17901</strain>
    </source>
</reference>
<dbReference type="Gene3D" id="3.90.950.10">
    <property type="match status" value="1"/>
</dbReference>
<proteinExistence type="inferred from homology"/>
<dbReference type="GO" id="GO:0009117">
    <property type="term" value="P:nucleotide metabolic process"/>
    <property type="evidence" value="ECO:0007669"/>
    <property type="project" value="UniProtKB-KW"/>
</dbReference>
<dbReference type="CDD" id="cd00555">
    <property type="entry name" value="Maf"/>
    <property type="match status" value="1"/>
</dbReference>
<protein>
    <recommendedName>
        <fullName evidence="4">dTTP/UTP pyrophosphatase</fullName>
        <shortName evidence="4">dTTPase/UTPase</shortName>
        <ecNumber evidence="4">3.6.1.9</ecNumber>
    </recommendedName>
    <alternativeName>
        <fullName evidence="4">Nucleoside triphosphate pyrophosphatase</fullName>
    </alternativeName>
    <alternativeName>
        <fullName evidence="4">Nucleotide pyrophosphatase</fullName>
        <shortName evidence="4">Nucleotide PPase</shortName>
    </alternativeName>
</protein>
<comment type="cofactor">
    <cofactor evidence="1 4">
        <name>a divalent metal cation</name>
        <dbReference type="ChEBI" id="CHEBI:60240"/>
    </cofactor>
</comment>
<dbReference type="PANTHER" id="PTHR43213">
    <property type="entry name" value="BIFUNCTIONAL DTTP/UTP PYROPHOSPHATASE/METHYLTRANSFERASE PROTEIN-RELATED"/>
    <property type="match status" value="1"/>
</dbReference>
<dbReference type="Pfam" id="PF02545">
    <property type="entry name" value="Maf"/>
    <property type="match status" value="1"/>
</dbReference>
<dbReference type="STRING" id="375574.GCA_001418035_01550"/>
<dbReference type="HAMAP" id="MF_00528">
    <property type="entry name" value="Maf"/>
    <property type="match status" value="1"/>
</dbReference>
<comment type="subcellular location">
    <subcellularLocation>
        <location evidence="4">Cytoplasm</location>
    </subcellularLocation>
</comment>
<dbReference type="InterPro" id="IPR029001">
    <property type="entry name" value="ITPase-like_fam"/>
</dbReference>
<evidence type="ECO:0000313" key="5">
    <source>
        <dbReference type="EMBL" id="CUA83467.1"/>
    </source>
</evidence>
<keyword evidence="2 4" id="KW-0378">Hydrolase</keyword>
<dbReference type="OrthoDB" id="9807767at2"/>
<evidence type="ECO:0000256" key="3">
    <source>
        <dbReference type="ARBA" id="ARBA00023080"/>
    </source>
</evidence>
<evidence type="ECO:0000256" key="1">
    <source>
        <dbReference type="ARBA" id="ARBA00001968"/>
    </source>
</evidence>
<feature type="site" description="Important for substrate specificity" evidence="4">
    <location>
        <position position="161"/>
    </location>
</feature>
<organism evidence="5 6">
    <name type="scientific">Gulbenkiania indica</name>
    <dbReference type="NCBI Taxonomy" id="375574"/>
    <lineage>
        <taxon>Bacteria</taxon>
        <taxon>Pseudomonadati</taxon>
        <taxon>Pseudomonadota</taxon>
        <taxon>Betaproteobacteria</taxon>
        <taxon>Neisseriales</taxon>
        <taxon>Chromobacteriaceae</taxon>
        <taxon>Gulbenkiania</taxon>
    </lineage>
</organism>
<dbReference type="AlphaFoldDB" id="A0A0K6GXJ6"/>
<keyword evidence="6" id="KW-1185">Reference proteome</keyword>